<name>A0AAW2W1B8_9LAMI</name>
<organism evidence="1">
    <name type="scientific">Sesamum latifolium</name>
    <dbReference type="NCBI Taxonomy" id="2727402"/>
    <lineage>
        <taxon>Eukaryota</taxon>
        <taxon>Viridiplantae</taxon>
        <taxon>Streptophyta</taxon>
        <taxon>Embryophyta</taxon>
        <taxon>Tracheophyta</taxon>
        <taxon>Spermatophyta</taxon>
        <taxon>Magnoliopsida</taxon>
        <taxon>eudicotyledons</taxon>
        <taxon>Gunneridae</taxon>
        <taxon>Pentapetalae</taxon>
        <taxon>asterids</taxon>
        <taxon>lamiids</taxon>
        <taxon>Lamiales</taxon>
        <taxon>Pedaliaceae</taxon>
        <taxon>Sesamum</taxon>
    </lineage>
</organism>
<dbReference type="EMBL" id="JACGWN010000009">
    <property type="protein sequence ID" value="KAL0434102.1"/>
    <property type="molecule type" value="Genomic_DNA"/>
</dbReference>
<proteinExistence type="predicted"/>
<reference evidence="1" key="1">
    <citation type="submission" date="2020-06" db="EMBL/GenBank/DDBJ databases">
        <authorList>
            <person name="Li T."/>
            <person name="Hu X."/>
            <person name="Zhang T."/>
            <person name="Song X."/>
            <person name="Zhang H."/>
            <person name="Dai N."/>
            <person name="Sheng W."/>
            <person name="Hou X."/>
            <person name="Wei L."/>
        </authorList>
    </citation>
    <scope>NUCLEOTIDE SEQUENCE</scope>
    <source>
        <strain evidence="1">KEN1</strain>
        <tissue evidence="1">Leaf</tissue>
    </source>
</reference>
<gene>
    <name evidence="1" type="ORF">Slati_2744500</name>
</gene>
<evidence type="ECO:0000313" key="1">
    <source>
        <dbReference type="EMBL" id="KAL0434102.1"/>
    </source>
</evidence>
<dbReference type="AlphaFoldDB" id="A0AAW2W1B8"/>
<reference evidence="1" key="2">
    <citation type="journal article" date="2024" name="Plant">
        <title>Genomic evolution and insights into agronomic trait innovations of Sesamum species.</title>
        <authorList>
            <person name="Miao H."/>
            <person name="Wang L."/>
            <person name="Qu L."/>
            <person name="Liu H."/>
            <person name="Sun Y."/>
            <person name="Le M."/>
            <person name="Wang Q."/>
            <person name="Wei S."/>
            <person name="Zheng Y."/>
            <person name="Lin W."/>
            <person name="Duan Y."/>
            <person name="Cao H."/>
            <person name="Xiong S."/>
            <person name="Wang X."/>
            <person name="Wei L."/>
            <person name="Li C."/>
            <person name="Ma Q."/>
            <person name="Ju M."/>
            <person name="Zhao R."/>
            <person name="Li G."/>
            <person name="Mu C."/>
            <person name="Tian Q."/>
            <person name="Mei H."/>
            <person name="Zhang T."/>
            <person name="Gao T."/>
            <person name="Zhang H."/>
        </authorList>
    </citation>
    <scope>NUCLEOTIDE SEQUENCE</scope>
    <source>
        <strain evidence="1">KEN1</strain>
    </source>
</reference>
<protein>
    <submittedName>
        <fullName evidence="1">Uncharacterized protein</fullName>
    </submittedName>
</protein>
<dbReference type="PANTHER" id="PTHR37984:SF5">
    <property type="entry name" value="PROTEIN NYNRIN-LIKE"/>
    <property type="match status" value="1"/>
</dbReference>
<accession>A0AAW2W1B8</accession>
<sequence length="204" mass="23384">MDHKSLKYIPTQKELNLRQRRWIELLKDYDCTIDYHPGKANIVADALSRKTVDQLADMICYNVEYLTALRAMDVHFSIGGDILLATMQVKPSLKIKIKDAQDKDLYLQKMKTRVQEGKNDQFVIQDNGTLLNGKRICVPSVEELRTEIMREVHLCTICYASWQYQDVSGLETLLLVASREERCSRVHGEMFNLSAGKSRTPSAS</sequence>
<comment type="caution">
    <text evidence="1">The sequence shown here is derived from an EMBL/GenBank/DDBJ whole genome shotgun (WGS) entry which is preliminary data.</text>
</comment>
<dbReference type="InterPro" id="IPR050951">
    <property type="entry name" value="Retrovirus_Pol_polyprotein"/>
</dbReference>
<dbReference type="PANTHER" id="PTHR37984">
    <property type="entry name" value="PROTEIN CBG26694"/>
    <property type="match status" value="1"/>
</dbReference>